<protein>
    <submittedName>
        <fullName evidence="1">Uncharacterized protein</fullName>
    </submittedName>
</protein>
<proteinExistence type="predicted"/>
<gene>
    <name evidence="1" type="ORF">GCM10023188_43570</name>
</gene>
<name>A0ABP8M259_9BACT</name>
<comment type="caution">
    <text evidence="1">The sequence shown here is derived from an EMBL/GenBank/DDBJ whole genome shotgun (WGS) entry which is preliminary data.</text>
</comment>
<dbReference type="RefSeq" id="WP_345162349.1">
    <property type="nucleotide sequence ID" value="NZ_BAABHC010000029.1"/>
</dbReference>
<dbReference type="EMBL" id="BAABHC010000029">
    <property type="protein sequence ID" value="GAA4443084.1"/>
    <property type="molecule type" value="Genomic_DNA"/>
</dbReference>
<evidence type="ECO:0000313" key="1">
    <source>
        <dbReference type="EMBL" id="GAA4443084.1"/>
    </source>
</evidence>
<accession>A0ABP8M259</accession>
<reference evidence="2" key="1">
    <citation type="journal article" date="2019" name="Int. J. Syst. Evol. Microbiol.">
        <title>The Global Catalogue of Microorganisms (GCM) 10K type strain sequencing project: providing services to taxonomists for standard genome sequencing and annotation.</title>
        <authorList>
            <consortium name="The Broad Institute Genomics Platform"/>
            <consortium name="The Broad Institute Genome Sequencing Center for Infectious Disease"/>
            <person name="Wu L."/>
            <person name="Ma J."/>
        </authorList>
    </citation>
    <scope>NUCLEOTIDE SEQUENCE [LARGE SCALE GENOMIC DNA]</scope>
    <source>
        <strain evidence="2">JCM 17926</strain>
    </source>
</reference>
<evidence type="ECO:0000313" key="2">
    <source>
        <dbReference type="Proteomes" id="UP001500552"/>
    </source>
</evidence>
<sequence>MPDAWEKAHQLDPAKANANGKSLIEVYINSLVKDIVEAQVK</sequence>
<keyword evidence="2" id="KW-1185">Reference proteome</keyword>
<organism evidence="1 2">
    <name type="scientific">Pontibacter saemangeumensis</name>
    <dbReference type="NCBI Taxonomy" id="1084525"/>
    <lineage>
        <taxon>Bacteria</taxon>
        <taxon>Pseudomonadati</taxon>
        <taxon>Bacteroidota</taxon>
        <taxon>Cytophagia</taxon>
        <taxon>Cytophagales</taxon>
        <taxon>Hymenobacteraceae</taxon>
        <taxon>Pontibacter</taxon>
    </lineage>
</organism>
<dbReference type="Proteomes" id="UP001500552">
    <property type="component" value="Unassembled WGS sequence"/>
</dbReference>